<dbReference type="EMBL" id="CP022987">
    <property type="protein sequence ID" value="QAA92640.1"/>
    <property type="molecule type" value="Genomic_DNA"/>
</dbReference>
<dbReference type="AlphaFoldDB" id="A0A410G8M0"/>
<name>A0A410G8M0_9BURK</name>
<dbReference type="Pfam" id="PF11161">
    <property type="entry name" value="DUF2944"/>
    <property type="match status" value="1"/>
</dbReference>
<reference evidence="1 2" key="1">
    <citation type="submission" date="2017-08" db="EMBL/GenBank/DDBJ databases">
        <authorList>
            <person name="Park S.-J."/>
            <person name="Kim H."/>
        </authorList>
    </citation>
    <scope>NUCLEOTIDE SEQUENCE [LARGE SCALE GENOMIC DNA]</scope>
    <source>
        <strain evidence="2">ye3</strain>
    </source>
</reference>
<gene>
    <name evidence="1" type="ORF">CKA81_01360</name>
</gene>
<evidence type="ECO:0000313" key="2">
    <source>
        <dbReference type="Proteomes" id="UP000283474"/>
    </source>
</evidence>
<dbReference type="OrthoDB" id="7057642at2"/>
<evidence type="ECO:0000313" key="1">
    <source>
        <dbReference type="EMBL" id="QAA92640.1"/>
    </source>
</evidence>
<accession>A0A410G8M0</accession>
<dbReference type="InterPro" id="IPR021332">
    <property type="entry name" value="DUF2944"/>
</dbReference>
<dbReference type="RefSeq" id="WP_128353693.1">
    <property type="nucleotide sequence ID" value="NZ_CP022987.1"/>
</dbReference>
<organism evidence="1 2">
    <name type="scientific">Pollutimonas thiosulfatoxidans</name>
    <dbReference type="NCBI Taxonomy" id="2028345"/>
    <lineage>
        <taxon>Bacteria</taxon>
        <taxon>Pseudomonadati</taxon>
        <taxon>Pseudomonadota</taxon>
        <taxon>Betaproteobacteria</taxon>
        <taxon>Burkholderiales</taxon>
        <taxon>Alcaligenaceae</taxon>
        <taxon>Pollutimonas</taxon>
    </lineage>
</organism>
<proteinExistence type="predicted"/>
<protein>
    <recommendedName>
        <fullName evidence="3">DUF2946 domain-containing protein</fullName>
    </recommendedName>
</protein>
<keyword evidence="2" id="KW-1185">Reference proteome</keyword>
<evidence type="ECO:0008006" key="3">
    <source>
        <dbReference type="Google" id="ProtNLM"/>
    </source>
</evidence>
<dbReference type="KEGG" id="pus:CKA81_01360"/>
<dbReference type="Proteomes" id="UP000283474">
    <property type="component" value="Chromosome"/>
</dbReference>
<sequence>MDQNVIAAMAKWPDVPDVFGWLSLTERGEWRLHPTGDALAPVADNAAPARGESISSPAILDFIGRNYACDHQGQWYFQNGPQRVYVRLDAAPFIVHTGQSEGADMLLRTHNGLPVSKIDGWWLTDEGRLFAATEHGPGLVAGRDLATVLQGMHSIEGESLLDLLEREAEACGMPVTFAAAYAGTLPINCCPSAAVEQAMGFVRHPALSRIA</sequence>